<dbReference type="AlphaFoldDB" id="F1TIG9"/>
<dbReference type="RefSeq" id="WP_004622457.1">
    <property type="nucleotide sequence ID" value="NZ_ACXX02000020.1"/>
</dbReference>
<proteinExistence type="predicted"/>
<keyword evidence="1" id="KW-1133">Transmembrane helix</keyword>
<dbReference type="EMBL" id="ACXX02000020">
    <property type="protein sequence ID" value="EGD45786.1"/>
    <property type="molecule type" value="Genomic_DNA"/>
</dbReference>
<feature type="transmembrane region" description="Helical" evidence="1">
    <location>
        <begin position="12"/>
        <end position="35"/>
    </location>
</feature>
<dbReference type="STRING" id="588581.Cpap_0153"/>
<comment type="caution">
    <text evidence="2">The sequence shown here is derived from an EMBL/GenBank/DDBJ whole genome shotgun (WGS) entry which is preliminary data.</text>
</comment>
<feature type="transmembrane region" description="Helical" evidence="1">
    <location>
        <begin position="78"/>
        <end position="97"/>
    </location>
</feature>
<keyword evidence="3" id="KW-1185">Reference proteome</keyword>
<protein>
    <recommendedName>
        <fullName evidence="4">Flp pilus assembly protein TadB</fullName>
    </recommendedName>
</protein>
<reference evidence="2" key="2">
    <citation type="submission" date="2011-01" db="EMBL/GenBank/DDBJ databases">
        <title>The Non-contiguous Finished genome of Clostridium papyrosolvens.</title>
        <authorList>
            <person name="Lucas S."/>
            <person name="Copeland A."/>
            <person name="Lapidus A."/>
            <person name="Cheng J.-F."/>
            <person name="Goodwin L."/>
            <person name="Pitluck S."/>
            <person name="Misra M."/>
            <person name="Chertkov O."/>
            <person name="Detter J.C."/>
            <person name="Han C."/>
            <person name="Tapia R."/>
            <person name="Land M."/>
            <person name="Hauser L."/>
            <person name="Kyrpides N."/>
            <person name="Ivanova N."/>
            <person name="Pagani I."/>
            <person name="Mouttaki H."/>
            <person name="He Z."/>
            <person name="Zhou J."/>
            <person name="Hemme C.L."/>
            <person name="Woyke T."/>
        </authorList>
    </citation>
    <scope>NUCLEOTIDE SEQUENCE [LARGE SCALE GENOMIC DNA]</scope>
    <source>
        <strain evidence="2">DSM 2782</strain>
    </source>
</reference>
<evidence type="ECO:0008006" key="4">
    <source>
        <dbReference type="Google" id="ProtNLM"/>
    </source>
</evidence>
<dbReference type="Proteomes" id="UP000003860">
    <property type="component" value="Unassembled WGS sequence"/>
</dbReference>
<evidence type="ECO:0000313" key="3">
    <source>
        <dbReference type="Proteomes" id="UP000003860"/>
    </source>
</evidence>
<name>F1TIG9_9FIRM</name>
<sequence length="309" mass="34669">MTFIQLTACTGFIAGCFILFGISPIEFADGLFSFLTRHSVTIRDEINEAAGRKRLSFLQREIKEMQEILSVTGRSSRFSAICLISLLLFAAGAGIAIILQNIFLIPVLAVGFMFIPFWYVRLTSTNYKKSIAAELETALSIITTAYLRNEDIFTAVEESIGYLNPPVRSIFESFLTQIRLVNPDIDAALKAMSPKIENNVFHEWCDAVSSCQYDRSLKTTLTPIVTKLSDMRIVNAELEYLVLEPRNEFITMALLVIGNIPVTYLLNRSWFNTLMNTTIGQLVLAVCAAAIFISASFVIKLTKPIEYRR</sequence>
<organism evidence="2 3">
    <name type="scientific">Ruminiclostridium papyrosolvens DSM 2782</name>
    <dbReference type="NCBI Taxonomy" id="588581"/>
    <lineage>
        <taxon>Bacteria</taxon>
        <taxon>Bacillati</taxon>
        <taxon>Bacillota</taxon>
        <taxon>Clostridia</taxon>
        <taxon>Eubacteriales</taxon>
        <taxon>Oscillospiraceae</taxon>
        <taxon>Ruminiclostridium</taxon>
    </lineage>
</organism>
<dbReference type="eggNOG" id="COG4965">
    <property type="taxonomic scope" value="Bacteria"/>
</dbReference>
<gene>
    <name evidence="2" type="ORF">Cpap_0153</name>
</gene>
<reference evidence="2" key="1">
    <citation type="submission" date="2009-07" db="EMBL/GenBank/DDBJ databases">
        <authorList>
            <consortium name="US DOE Joint Genome Institute (JGI-PGF)"/>
            <person name="Lucas S."/>
            <person name="Copeland A."/>
            <person name="Lapidus A."/>
            <person name="Glavina del Rio T."/>
            <person name="Tice H."/>
            <person name="Bruce D."/>
            <person name="Goodwin L."/>
            <person name="Pitluck S."/>
            <person name="Larimer F."/>
            <person name="Land M.L."/>
            <person name="Mouttaki H."/>
            <person name="He Z."/>
            <person name="Zhou J."/>
            <person name="Hemme C.L."/>
        </authorList>
    </citation>
    <scope>NUCLEOTIDE SEQUENCE</scope>
    <source>
        <strain evidence="2">DSM 2782</strain>
    </source>
</reference>
<feature type="transmembrane region" description="Helical" evidence="1">
    <location>
        <begin position="279"/>
        <end position="299"/>
    </location>
</feature>
<keyword evidence="1" id="KW-0812">Transmembrane</keyword>
<feature type="transmembrane region" description="Helical" evidence="1">
    <location>
        <begin position="249"/>
        <end position="267"/>
    </location>
</feature>
<feature type="transmembrane region" description="Helical" evidence="1">
    <location>
        <begin position="103"/>
        <end position="120"/>
    </location>
</feature>
<dbReference type="OrthoDB" id="9780661at2"/>
<evidence type="ECO:0000313" key="2">
    <source>
        <dbReference type="EMBL" id="EGD45786.1"/>
    </source>
</evidence>
<keyword evidence="1" id="KW-0472">Membrane</keyword>
<evidence type="ECO:0000256" key="1">
    <source>
        <dbReference type="SAM" id="Phobius"/>
    </source>
</evidence>
<accession>F1TIG9</accession>